<dbReference type="OrthoDB" id="10265275at2759"/>
<keyword evidence="8" id="KW-1185">Reference proteome</keyword>
<evidence type="ECO:0000313" key="7">
    <source>
        <dbReference type="EMBL" id="KZS07281.1"/>
    </source>
</evidence>
<keyword evidence="4" id="KW-0963">Cytoplasm</keyword>
<comment type="caution">
    <text evidence="7">The sequence shown here is derived from an EMBL/GenBank/DDBJ whole genome shotgun (WGS) entry which is preliminary data.</text>
</comment>
<dbReference type="InterPro" id="IPR041481">
    <property type="entry name" value="CSN7_helixI"/>
</dbReference>
<dbReference type="PANTHER" id="PTHR15350:SF5">
    <property type="entry name" value="COP9 SIGNALOSOME COMPLEX SUBUNIT 7"/>
    <property type="match status" value="1"/>
</dbReference>
<evidence type="ECO:0000256" key="3">
    <source>
        <dbReference type="ARBA" id="ARBA00008482"/>
    </source>
</evidence>
<dbReference type="GO" id="GO:0005737">
    <property type="term" value="C:cytoplasm"/>
    <property type="evidence" value="ECO:0007669"/>
    <property type="project" value="UniProtKB-SubCell"/>
</dbReference>
<dbReference type="Pfam" id="PF01399">
    <property type="entry name" value="PCI"/>
    <property type="match status" value="1"/>
</dbReference>
<dbReference type="SMART" id="SM00088">
    <property type="entry name" value="PINT"/>
    <property type="match status" value="1"/>
</dbReference>
<comment type="similarity">
    <text evidence="3">Belongs to the CSN7/EIF3M family. CSN7 subfamily.</text>
</comment>
<dbReference type="PROSITE" id="PS50250">
    <property type="entry name" value="PCI"/>
    <property type="match status" value="1"/>
</dbReference>
<gene>
    <name evidence="7" type="ORF">APZ42_029035</name>
</gene>
<proteinExistence type="inferred from homology"/>
<evidence type="ECO:0000313" key="8">
    <source>
        <dbReference type="Proteomes" id="UP000076858"/>
    </source>
</evidence>
<accession>A0A164PZ43</accession>
<dbReference type="Pfam" id="PF22061">
    <property type="entry name" value="CSN7_HB_subdom"/>
    <property type="match status" value="1"/>
</dbReference>
<evidence type="ECO:0000256" key="2">
    <source>
        <dbReference type="ARBA" id="ARBA00004496"/>
    </source>
</evidence>
<keyword evidence="6" id="KW-0539">Nucleus</keyword>
<name>A0A164PZ43_9CRUS</name>
<dbReference type="EMBL" id="LRGB01002505">
    <property type="protein sequence ID" value="KZS07281.1"/>
    <property type="molecule type" value="Genomic_DNA"/>
</dbReference>
<dbReference type="InterPro" id="IPR045237">
    <property type="entry name" value="COPS7/eIF3m"/>
</dbReference>
<dbReference type="AlphaFoldDB" id="A0A164PZ43"/>
<evidence type="ECO:0000256" key="1">
    <source>
        <dbReference type="ARBA" id="ARBA00004123"/>
    </source>
</evidence>
<evidence type="ECO:0000256" key="6">
    <source>
        <dbReference type="ARBA" id="ARBA00023242"/>
    </source>
</evidence>
<dbReference type="PANTHER" id="PTHR15350">
    <property type="entry name" value="COP9 SIGNALOSOME COMPLEX SUBUNIT 7/DENDRITIC CELL PROTEIN GA17"/>
    <property type="match status" value="1"/>
</dbReference>
<evidence type="ECO:0000256" key="5">
    <source>
        <dbReference type="ARBA" id="ARBA00022790"/>
    </source>
</evidence>
<dbReference type="Pfam" id="PF18392">
    <property type="entry name" value="CSN7a_helixI"/>
    <property type="match status" value="1"/>
</dbReference>
<dbReference type="Proteomes" id="UP000076858">
    <property type="component" value="Unassembled WGS sequence"/>
</dbReference>
<protein>
    <submittedName>
        <fullName evidence="7">COP9 signalosome complex subunit 7a</fullName>
    </submittedName>
</protein>
<dbReference type="GO" id="GO:0008180">
    <property type="term" value="C:COP9 signalosome"/>
    <property type="evidence" value="ECO:0007669"/>
    <property type="project" value="UniProtKB-KW"/>
</dbReference>
<sequence>MSDTKPTSFNPLEQFVLLAKSAKGAAAVELIKQALESPGVYVFGELLDMPNISELEIGQFQPYYNLLKLFAFGTYQEYLKNIKSLPELTAFQQQKLRHLTIVTLSETNKCIPYDMLVQELEMKNLRELEDLVIEAIYGDVIRGKLDQRNGRLEVDFAIGRDAQVNDIGRIIRTLNDWCEACDAILGAVETQVINANCEKERHIKHRATIEEEVLNIKKTLKSQIQETDEISLASETRNETLGDKGKKLVKGKGLKTNAPNKFWNKS</sequence>
<evidence type="ECO:0000256" key="4">
    <source>
        <dbReference type="ARBA" id="ARBA00022490"/>
    </source>
</evidence>
<dbReference type="STRING" id="35525.A0A164PZ43"/>
<reference evidence="7 8" key="1">
    <citation type="submission" date="2016-03" db="EMBL/GenBank/DDBJ databases">
        <title>EvidentialGene: Evidence-directed Construction of Genes on Genomes.</title>
        <authorList>
            <person name="Gilbert D.G."/>
            <person name="Choi J.-H."/>
            <person name="Mockaitis K."/>
            <person name="Colbourne J."/>
            <person name="Pfrender M."/>
        </authorList>
    </citation>
    <scope>NUCLEOTIDE SEQUENCE [LARGE SCALE GENOMIC DNA]</scope>
    <source>
        <strain evidence="7 8">Xinb3</strain>
        <tissue evidence="7">Complete organism</tissue>
    </source>
</reference>
<keyword evidence="5" id="KW-0736">Signalosome</keyword>
<organism evidence="7 8">
    <name type="scientific">Daphnia magna</name>
    <dbReference type="NCBI Taxonomy" id="35525"/>
    <lineage>
        <taxon>Eukaryota</taxon>
        <taxon>Metazoa</taxon>
        <taxon>Ecdysozoa</taxon>
        <taxon>Arthropoda</taxon>
        <taxon>Crustacea</taxon>
        <taxon>Branchiopoda</taxon>
        <taxon>Diplostraca</taxon>
        <taxon>Cladocera</taxon>
        <taxon>Anomopoda</taxon>
        <taxon>Daphniidae</taxon>
        <taxon>Daphnia</taxon>
    </lineage>
</organism>
<comment type="subcellular location">
    <subcellularLocation>
        <location evidence="2">Cytoplasm</location>
    </subcellularLocation>
    <subcellularLocation>
        <location evidence="1">Nucleus</location>
    </subcellularLocation>
</comment>
<dbReference type="GO" id="GO:0010387">
    <property type="term" value="P:COP9 signalosome assembly"/>
    <property type="evidence" value="ECO:0007669"/>
    <property type="project" value="InterPro"/>
</dbReference>
<dbReference type="InterPro" id="IPR000717">
    <property type="entry name" value="PCI_dom"/>
</dbReference>